<dbReference type="InterPro" id="IPR008207">
    <property type="entry name" value="Sig_transdc_His_kin_Hpt_dom"/>
</dbReference>
<dbReference type="CDD" id="cd00088">
    <property type="entry name" value="HPT"/>
    <property type="match status" value="1"/>
</dbReference>
<dbReference type="EMBL" id="QZVS01000097">
    <property type="protein sequence ID" value="RJT84753.1"/>
    <property type="molecule type" value="Genomic_DNA"/>
</dbReference>
<dbReference type="GO" id="GO:0005524">
    <property type="term" value="F:ATP binding"/>
    <property type="evidence" value="ECO:0007669"/>
    <property type="project" value="UniProtKB-KW"/>
</dbReference>
<dbReference type="SUPFAM" id="SSF47226">
    <property type="entry name" value="Histidine-containing phosphotransfer domain, HPT domain"/>
    <property type="match status" value="1"/>
</dbReference>
<evidence type="ECO:0000259" key="5">
    <source>
        <dbReference type="PROSITE" id="PS50894"/>
    </source>
</evidence>
<dbReference type="SMART" id="SM00448">
    <property type="entry name" value="REC"/>
    <property type="match status" value="1"/>
</dbReference>
<dbReference type="SUPFAM" id="SSF52172">
    <property type="entry name" value="CheY-like"/>
    <property type="match status" value="1"/>
</dbReference>
<feature type="modified residue" description="Phosphohistidine" evidence="2">
    <location>
        <position position="210"/>
    </location>
</feature>
<dbReference type="GO" id="GO:0000160">
    <property type="term" value="P:phosphorelay signal transduction system"/>
    <property type="evidence" value="ECO:0007669"/>
    <property type="project" value="InterPro"/>
</dbReference>
<sequence length="273" mass="28619">MAAVLVIEDNATNLKLATLLLTRAGHTVLAAADAETGLTLAHLEKPELILMDIQLPGMDGLAATALLKQDPATAGIPVIALTAMAMKADQDRSRLAGCDGYITKPLRYQELYAAIDTLLVNRRVEAAGQQPEPHHVPSLFVREETTVDSPARGPGPPPVDVSMLESLVGSDPVVILDFLTDFRASAQLIGTALLAACRSADAVTVGAQAHKLKSSARSVGAQALGDLCERLEAAAKAGRLDTLGVLCPVFERDLHLVLAYLDARTAVPPAVTA</sequence>
<dbReference type="InterPro" id="IPR011006">
    <property type="entry name" value="CheY-like_superfamily"/>
</dbReference>
<feature type="domain" description="HPt" evidence="5">
    <location>
        <begin position="171"/>
        <end position="273"/>
    </location>
</feature>
<dbReference type="CDD" id="cd17548">
    <property type="entry name" value="REC_DivK-like"/>
    <property type="match status" value="1"/>
</dbReference>
<reference evidence="6 7" key="1">
    <citation type="submission" date="2018-09" db="EMBL/GenBank/DDBJ databases">
        <title>Novel species of Cryobacterium.</title>
        <authorList>
            <person name="Liu Q."/>
            <person name="Xin Y.-H."/>
        </authorList>
    </citation>
    <scope>NUCLEOTIDE SEQUENCE [LARGE SCALE GENOMIC DNA]</scope>
    <source>
        <strain evidence="6 7">Hh39</strain>
    </source>
</reference>
<evidence type="ECO:0000256" key="3">
    <source>
        <dbReference type="PROSITE-ProRule" id="PRU00169"/>
    </source>
</evidence>
<dbReference type="PROSITE" id="PS50110">
    <property type="entry name" value="RESPONSE_REGULATORY"/>
    <property type="match status" value="1"/>
</dbReference>
<evidence type="ECO:0000259" key="4">
    <source>
        <dbReference type="PROSITE" id="PS50110"/>
    </source>
</evidence>
<comment type="caution">
    <text evidence="6">The sequence shown here is derived from an EMBL/GenBank/DDBJ whole genome shotgun (WGS) entry which is preliminary data.</text>
</comment>
<evidence type="ECO:0000313" key="6">
    <source>
        <dbReference type="EMBL" id="RJT84753.1"/>
    </source>
</evidence>
<evidence type="ECO:0000313" key="7">
    <source>
        <dbReference type="Proteomes" id="UP000272015"/>
    </source>
</evidence>
<organism evidence="6 7">
    <name type="scientific">Cryobacterium melibiosiphilum</name>
    <dbReference type="NCBI Taxonomy" id="995039"/>
    <lineage>
        <taxon>Bacteria</taxon>
        <taxon>Bacillati</taxon>
        <taxon>Actinomycetota</taxon>
        <taxon>Actinomycetes</taxon>
        <taxon>Micrococcales</taxon>
        <taxon>Microbacteriaceae</taxon>
        <taxon>Cryobacterium</taxon>
    </lineage>
</organism>
<dbReference type="RefSeq" id="WP_119976747.1">
    <property type="nucleotide sequence ID" value="NZ_JBHSQA010000002.1"/>
</dbReference>
<dbReference type="Gene3D" id="1.20.120.160">
    <property type="entry name" value="HPT domain"/>
    <property type="match status" value="1"/>
</dbReference>
<feature type="domain" description="Response regulatory" evidence="4">
    <location>
        <begin position="3"/>
        <end position="119"/>
    </location>
</feature>
<dbReference type="Pfam" id="PF01627">
    <property type="entry name" value="Hpt"/>
    <property type="match status" value="1"/>
</dbReference>
<name>A0A3A5MA88_9MICO</name>
<keyword evidence="1 3" id="KW-0597">Phosphoprotein</keyword>
<dbReference type="Proteomes" id="UP000272015">
    <property type="component" value="Unassembled WGS sequence"/>
</dbReference>
<dbReference type="InterPro" id="IPR001789">
    <property type="entry name" value="Sig_transdc_resp-reg_receiver"/>
</dbReference>
<dbReference type="AlphaFoldDB" id="A0A3A5MA88"/>
<feature type="modified residue" description="4-aspartylphosphate" evidence="3">
    <location>
        <position position="52"/>
    </location>
</feature>
<evidence type="ECO:0000256" key="1">
    <source>
        <dbReference type="ARBA" id="ARBA00022553"/>
    </source>
</evidence>
<dbReference type="PROSITE" id="PS50894">
    <property type="entry name" value="HPT"/>
    <property type="match status" value="1"/>
</dbReference>
<gene>
    <name evidence="6" type="ORF">D6T64_21655</name>
</gene>
<dbReference type="PANTHER" id="PTHR45339:SF3">
    <property type="entry name" value="HISTIDINE KINASE"/>
    <property type="match status" value="1"/>
</dbReference>
<dbReference type="GO" id="GO:0005886">
    <property type="term" value="C:plasma membrane"/>
    <property type="evidence" value="ECO:0007669"/>
    <property type="project" value="UniProtKB-SubCell"/>
</dbReference>
<keyword evidence="7" id="KW-1185">Reference proteome</keyword>
<dbReference type="InterPro" id="IPR036641">
    <property type="entry name" value="HPT_dom_sf"/>
</dbReference>
<proteinExistence type="predicted"/>
<dbReference type="Pfam" id="PF00072">
    <property type="entry name" value="Response_reg"/>
    <property type="match status" value="1"/>
</dbReference>
<dbReference type="Gene3D" id="3.40.50.2300">
    <property type="match status" value="1"/>
</dbReference>
<dbReference type="PANTHER" id="PTHR45339">
    <property type="entry name" value="HYBRID SIGNAL TRANSDUCTION HISTIDINE KINASE J"/>
    <property type="match status" value="1"/>
</dbReference>
<accession>A0A3A5MA88</accession>
<protein>
    <submittedName>
        <fullName evidence="6">Response regulator</fullName>
    </submittedName>
</protein>
<dbReference type="OrthoDB" id="9800897at2"/>
<evidence type="ECO:0000256" key="2">
    <source>
        <dbReference type="PROSITE-ProRule" id="PRU00110"/>
    </source>
</evidence>